<proteinExistence type="predicted"/>
<dbReference type="Proteomes" id="UP000260812">
    <property type="component" value="Unassembled WGS sequence"/>
</dbReference>
<organism evidence="2 4">
    <name type="scientific">Eisenbergiella massiliensis</name>
    <dbReference type="NCBI Taxonomy" id="1720294"/>
    <lineage>
        <taxon>Bacteria</taxon>
        <taxon>Bacillati</taxon>
        <taxon>Bacillota</taxon>
        <taxon>Clostridia</taxon>
        <taxon>Lachnospirales</taxon>
        <taxon>Lachnospiraceae</taxon>
        <taxon>Eisenbergiella</taxon>
    </lineage>
</organism>
<dbReference type="OrthoDB" id="9796702at2"/>
<dbReference type="Proteomes" id="UP000261166">
    <property type="component" value="Unassembled WGS sequence"/>
</dbReference>
<protein>
    <recommendedName>
        <fullName evidence="5">SGNH/GDSL hydrolase family protein</fullName>
    </recommendedName>
</protein>
<name>A0A3E3IYK1_9FIRM</name>
<dbReference type="EMBL" id="QVLV01000017">
    <property type="protein sequence ID" value="RGE57151.1"/>
    <property type="molecule type" value="Genomic_DNA"/>
</dbReference>
<evidence type="ECO:0000313" key="1">
    <source>
        <dbReference type="EMBL" id="RGE57151.1"/>
    </source>
</evidence>
<evidence type="ECO:0008006" key="5">
    <source>
        <dbReference type="Google" id="ProtNLM"/>
    </source>
</evidence>
<sequence length="489" mass="56228">MKKRWIYSVKILLFLGIVLILGNKMLSVLNYKDMGGGGGWQRYYQIKGDITDVYFFGNSHAHCTIDQGYLWDNYGIAGYTLSAGSQGIDSTYFFIEEVLSNRKPKVLVVEVYGATGGDINNSDADVYRNSLGMHYSGKLWKFTNYFTKNMNRDSEWRNQVLSKLPVVHSRYMELTKEDFEDPMPFMRGYRGSFETIECERPVAENNKEILKIHPDRMKWLEQIVELAAEKNVPLIFIAAPYCINSEEQMNFNAIEEYAKNNNVPFINFNHLYDEIGLNFKEDFRDVSHVNNSGAVKVTSYLAEYLKSQYKLPDRREEEGYELWIQNSLYLENKKLQHEFVLAADINEYLQLVSELGKNKTVILALTGNYGALGDVYFERLLQLGISREDYESGGIWIFKDGKIVLRLEGQNYSQCLPVQDGEIHLESSLNEQEEGNEVVKLLINSVDYRLVDNGVNIVIYDEAINQVIDAAGDDVYLGTEMIHKEFSDS</sequence>
<evidence type="ECO:0000313" key="2">
    <source>
        <dbReference type="EMBL" id="RGE72152.1"/>
    </source>
</evidence>
<reference evidence="3 4" key="1">
    <citation type="submission" date="2018-08" db="EMBL/GenBank/DDBJ databases">
        <title>A genome reference for cultivated species of the human gut microbiota.</title>
        <authorList>
            <person name="Zou Y."/>
            <person name="Xue W."/>
            <person name="Luo G."/>
        </authorList>
    </citation>
    <scope>NUCLEOTIDE SEQUENCE [LARGE SCALE GENOMIC DNA]</scope>
    <source>
        <strain evidence="2 4">AF26-4BH</strain>
        <strain evidence="1 3">TF05-5AC</strain>
    </source>
</reference>
<accession>A0A3E3IYK1</accession>
<keyword evidence="3" id="KW-1185">Reference proteome</keyword>
<dbReference type="AlphaFoldDB" id="A0A3E3IYK1"/>
<dbReference type="EMBL" id="QVLU01000007">
    <property type="protein sequence ID" value="RGE72152.1"/>
    <property type="molecule type" value="Genomic_DNA"/>
</dbReference>
<dbReference type="SUPFAM" id="SSF52266">
    <property type="entry name" value="SGNH hydrolase"/>
    <property type="match status" value="1"/>
</dbReference>
<dbReference type="RefSeq" id="WP_025488534.1">
    <property type="nucleotide sequence ID" value="NZ_JBKVAZ010000001.1"/>
</dbReference>
<evidence type="ECO:0000313" key="3">
    <source>
        <dbReference type="Proteomes" id="UP000260812"/>
    </source>
</evidence>
<evidence type="ECO:0000313" key="4">
    <source>
        <dbReference type="Proteomes" id="UP000261166"/>
    </source>
</evidence>
<comment type="caution">
    <text evidence="2">The sequence shown here is derived from an EMBL/GenBank/DDBJ whole genome shotgun (WGS) entry which is preliminary data.</text>
</comment>
<dbReference type="InterPro" id="IPR036514">
    <property type="entry name" value="SGNH_hydro_sf"/>
</dbReference>
<dbReference type="Gene3D" id="3.40.50.1110">
    <property type="entry name" value="SGNH hydrolase"/>
    <property type="match status" value="1"/>
</dbReference>
<dbReference type="GeneID" id="97989120"/>
<gene>
    <name evidence="2" type="ORF">DWY69_09625</name>
    <name evidence="1" type="ORF">DXC51_20170</name>
</gene>